<dbReference type="EMBL" id="CACRXK020024368">
    <property type="protein sequence ID" value="CAB4038578.1"/>
    <property type="molecule type" value="Genomic_DNA"/>
</dbReference>
<dbReference type="InterPro" id="IPR004244">
    <property type="entry name" value="Transposase_22"/>
</dbReference>
<gene>
    <name evidence="1" type="ORF">PACLA_8A001035</name>
</gene>
<evidence type="ECO:0000313" key="2">
    <source>
        <dbReference type="Proteomes" id="UP001152795"/>
    </source>
</evidence>
<reference evidence="1" key="1">
    <citation type="submission" date="2020-04" db="EMBL/GenBank/DDBJ databases">
        <authorList>
            <person name="Alioto T."/>
            <person name="Alioto T."/>
            <person name="Gomez Garrido J."/>
        </authorList>
    </citation>
    <scope>NUCLEOTIDE SEQUENCE</scope>
    <source>
        <strain evidence="1">A484AB</strain>
    </source>
</reference>
<dbReference type="AlphaFoldDB" id="A0A6S7K522"/>
<evidence type="ECO:0000313" key="1">
    <source>
        <dbReference type="EMBL" id="CAB4038578.1"/>
    </source>
</evidence>
<name>A0A6S7K522_PARCT</name>
<comment type="caution">
    <text evidence="1">The sequence shown here is derived from an EMBL/GenBank/DDBJ whole genome shotgun (WGS) entry which is preliminary data.</text>
</comment>
<dbReference type="Gene3D" id="3.30.70.1820">
    <property type="entry name" value="L1 transposable element, RRM domain"/>
    <property type="match status" value="1"/>
</dbReference>
<dbReference type="OrthoDB" id="5988188at2759"/>
<keyword evidence="2" id="KW-1185">Reference proteome</keyword>
<accession>A0A6S7K522</accession>
<dbReference type="Proteomes" id="UP001152795">
    <property type="component" value="Unassembled WGS sequence"/>
</dbReference>
<dbReference type="PANTHER" id="PTHR11505">
    <property type="entry name" value="L1 TRANSPOSABLE ELEMENT-RELATED"/>
    <property type="match status" value="1"/>
</dbReference>
<proteinExistence type="predicted"/>
<sequence>MATGIITRSASQAEGSFAEFAKMMDEYLKNSKAKANENEQYSRRNNIRIFGLPEAKDENCFKIVIDLCKDELKIDVTSDDIDREHRVGKLKQADALIVGEGQASSQPRLMIVKLNGYFTKLKFMRAKINLVGKRIYINEDLTKINHYVRQA</sequence>
<protein>
    <submittedName>
        <fullName evidence="1">Uncharacterized protein</fullName>
    </submittedName>
</protein>
<organism evidence="1 2">
    <name type="scientific">Paramuricea clavata</name>
    <name type="common">Red gorgonian</name>
    <name type="synonym">Violescent sea-whip</name>
    <dbReference type="NCBI Taxonomy" id="317549"/>
    <lineage>
        <taxon>Eukaryota</taxon>
        <taxon>Metazoa</taxon>
        <taxon>Cnidaria</taxon>
        <taxon>Anthozoa</taxon>
        <taxon>Octocorallia</taxon>
        <taxon>Malacalcyonacea</taxon>
        <taxon>Plexauridae</taxon>
        <taxon>Paramuricea</taxon>
    </lineage>
</organism>